<proteinExistence type="inferred from homology"/>
<gene>
    <name evidence="9" type="primary">Reepl1</name>
</gene>
<keyword evidence="3 6" id="KW-0812">Transmembrane</keyword>
<feature type="region of interest" description="Disordered" evidence="7">
    <location>
        <begin position="234"/>
        <end position="257"/>
    </location>
</feature>
<dbReference type="PANTHER" id="PTHR12300:SF161">
    <property type="entry name" value="RECEPTOR EXPRESSION-ENHANCING PROTEIN"/>
    <property type="match status" value="1"/>
</dbReference>
<dbReference type="InterPro" id="IPR004345">
    <property type="entry name" value="TB2_DP1_HVA22"/>
</dbReference>
<dbReference type="OrthoDB" id="10009287at2759"/>
<keyword evidence="4 6" id="KW-1133">Transmembrane helix</keyword>
<evidence type="ECO:0000313" key="8">
    <source>
        <dbReference type="Proteomes" id="UP001652661"/>
    </source>
</evidence>
<keyword evidence="5 6" id="KW-0472">Membrane</keyword>
<feature type="transmembrane region" description="Helical" evidence="6">
    <location>
        <begin position="12"/>
        <end position="29"/>
    </location>
</feature>
<dbReference type="PANTHER" id="PTHR12300">
    <property type="entry name" value="HVA22-LIKE PROTEINS"/>
    <property type="match status" value="1"/>
</dbReference>
<organism evidence="8 9">
    <name type="scientific">Drosophila kikkawai</name>
    <name type="common">Fruit fly</name>
    <dbReference type="NCBI Taxonomy" id="30033"/>
    <lineage>
        <taxon>Eukaryota</taxon>
        <taxon>Metazoa</taxon>
        <taxon>Ecdysozoa</taxon>
        <taxon>Arthropoda</taxon>
        <taxon>Hexapoda</taxon>
        <taxon>Insecta</taxon>
        <taxon>Pterygota</taxon>
        <taxon>Neoptera</taxon>
        <taxon>Endopterygota</taxon>
        <taxon>Diptera</taxon>
        <taxon>Brachycera</taxon>
        <taxon>Muscomorpha</taxon>
        <taxon>Ephydroidea</taxon>
        <taxon>Drosophilidae</taxon>
        <taxon>Drosophila</taxon>
        <taxon>Sophophora</taxon>
    </lineage>
</organism>
<dbReference type="RefSeq" id="XP_017030415.1">
    <property type="nucleotide sequence ID" value="XM_017174926.3"/>
</dbReference>
<dbReference type="GO" id="GO:0016020">
    <property type="term" value="C:membrane"/>
    <property type="evidence" value="ECO:0007669"/>
    <property type="project" value="UniProtKB-SubCell"/>
</dbReference>
<evidence type="ECO:0000256" key="5">
    <source>
        <dbReference type="ARBA" id="ARBA00023136"/>
    </source>
</evidence>
<evidence type="ECO:0000256" key="6">
    <source>
        <dbReference type="RuleBase" id="RU362006"/>
    </source>
</evidence>
<evidence type="ECO:0000256" key="3">
    <source>
        <dbReference type="ARBA" id="ARBA00022692"/>
    </source>
</evidence>
<dbReference type="Pfam" id="PF03134">
    <property type="entry name" value="TB2_DP1_HVA22"/>
    <property type="match status" value="1"/>
</dbReference>
<feature type="transmembrane region" description="Helical" evidence="6">
    <location>
        <begin position="49"/>
        <end position="68"/>
    </location>
</feature>
<dbReference type="OMA" id="DSCFLTR"/>
<keyword evidence="8" id="KW-1185">Reference proteome</keyword>
<evidence type="ECO:0000256" key="1">
    <source>
        <dbReference type="ARBA" id="ARBA00004141"/>
    </source>
</evidence>
<evidence type="ECO:0000256" key="7">
    <source>
        <dbReference type="SAM" id="MobiDB-lite"/>
    </source>
</evidence>
<comment type="subcellular location">
    <subcellularLocation>
        <location evidence="1 6">Membrane</location>
        <topology evidence="1 6">Multi-pass membrane protein</topology>
    </subcellularLocation>
</comment>
<evidence type="ECO:0000256" key="2">
    <source>
        <dbReference type="ARBA" id="ARBA00008573"/>
    </source>
</evidence>
<reference evidence="9" key="1">
    <citation type="submission" date="2025-08" db="UniProtKB">
        <authorList>
            <consortium name="RefSeq"/>
        </authorList>
    </citation>
    <scope>IDENTIFICATION</scope>
    <source>
        <strain evidence="9">14028-0561.14</strain>
        <tissue evidence="9">Whole fly</tissue>
    </source>
</reference>
<dbReference type="AlphaFoldDB" id="A0A6P4IPJ6"/>
<protein>
    <recommendedName>
        <fullName evidence="6">Receptor expression-enhancing protein</fullName>
    </recommendedName>
</protein>
<name>A0A6P4IPJ6_DROKI</name>
<dbReference type="Proteomes" id="UP001652661">
    <property type="component" value="Chromosome X"/>
</dbReference>
<evidence type="ECO:0000313" key="9">
    <source>
        <dbReference type="RefSeq" id="XP_017030415.1"/>
    </source>
</evidence>
<evidence type="ECO:0000256" key="4">
    <source>
        <dbReference type="ARBA" id="ARBA00022989"/>
    </source>
</evidence>
<accession>A0A6P4IPJ6</accession>
<sequence>MFSIYENTLRFVTLIAGCFYPAFVSFKFLNAQQQRPNGNESNENLSIWLTYWIVYGVWSVFDVLSMDLADTIPLLGEMKLIFVCWLLPSIGGGSQVIYEDFLYSFFSNNEGIIDHTLVDATIGVVGFMDRMLRTCMSHIMRVVDDYLLTRGLRQDPAVQLLPPSVDEFLANMQMERKPKQGKTEDLANTIEKALVEETGKVDDNNLSVENLKVLNKTEPEELVFKEIISERKKKPKTLPKPVKGQSPSFGHGKLDLKTISNPNQFAVLANNETEIE</sequence>
<comment type="similarity">
    <text evidence="2 6">Belongs to the DP1 family.</text>
</comment>